<dbReference type="InterPro" id="IPR022655">
    <property type="entry name" value="DUF1553"/>
</dbReference>
<dbReference type="GO" id="GO:0009055">
    <property type="term" value="F:electron transfer activity"/>
    <property type="evidence" value="ECO:0007669"/>
    <property type="project" value="InterPro"/>
</dbReference>
<gene>
    <name evidence="4" type="ORF">KOR42_29090</name>
</gene>
<dbReference type="OrthoDB" id="127107at2"/>
<dbReference type="InterPro" id="IPR036909">
    <property type="entry name" value="Cyt_c-like_dom_sf"/>
</dbReference>
<evidence type="ECO:0000313" key="5">
    <source>
        <dbReference type="Proteomes" id="UP000317243"/>
    </source>
</evidence>
<accession>A0A5C5WZD0</accession>
<feature type="domain" description="Cytochrome C Planctomycete-type" evidence="3">
    <location>
        <begin position="54"/>
        <end position="109"/>
    </location>
</feature>
<dbReference type="RefSeq" id="WP_146510420.1">
    <property type="nucleotide sequence ID" value="NZ_SIHI01000005.1"/>
</dbReference>
<protein>
    <submittedName>
        <fullName evidence="4">Planctomycete cytochrome C</fullName>
    </submittedName>
</protein>
<keyword evidence="5" id="KW-1185">Reference proteome</keyword>
<evidence type="ECO:0000259" key="1">
    <source>
        <dbReference type="Pfam" id="PF07583"/>
    </source>
</evidence>
<dbReference type="Proteomes" id="UP000317243">
    <property type="component" value="Unassembled WGS sequence"/>
</dbReference>
<feature type="domain" description="DUF1553" evidence="2">
    <location>
        <begin position="694"/>
        <end position="945"/>
    </location>
</feature>
<feature type="domain" description="DUF1549" evidence="1">
    <location>
        <begin position="172"/>
        <end position="381"/>
    </location>
</feature>
<dbReference type="AlphaFoldDB" id="A0A5C5WZD0"/>
<dbReference type="Gene3D" id="2.60.120.260">
    <property type="entry name" value="Galactose-binding domain-like"/>
    <property type="match status" value="1"/>
</dbReference>
<proteinExistence type="predicted"/>
<dbReference type="PANTHER" id="PTHR35889">
    <property type="entry name" value="CYCLOINULO-OLIGOSACCHARIDE FRUCTANOTRANSFERASE-RELATED"/>
    <property type="match status" value="1"/>
</dbReference>
<dbReference type="Pfam" id="PF07635">
    <property type="entry name" value="PSCyt1"/>
    <property type="match status" value="1"/>
</dbReference>
<evidence type="ECO:0000259" key="3">
    <source>
        <dbReference type="Pfam" id="PF07635"/>
    </source>
</evidence>
<sequence>MFEEPLPILPRQYAWSLLTVIAFVLGVPCFAEEADEEPQFDFAATVQPILEEHCVRCHSPGNRKGEVSLETIDDLLENGYVTPGDAQASYLLDLVTSEDGERPSMPKEGTVLNSDQVAVLKTWIEHGAEWPEEIIVRERSKADGTWWAFQPLRTDFELPAVQSPNSSASDVIDAFIEQRLEEAGLHRNPIADRRVLIGRATYDLTGLPPTPEEVEAFVNDPSENAFEKVVDRLLASPRYGEHWGRHWLDVVRFGESNGFERNVLINNLWPFRDYVIESINADKPFDQLIREHLAGDVLEEDRPDQAVGTAFLVAGPYDDVGNQDAVQAAQIRANTIDEMIRATSEAFLGLTIGCARCHDHKFDPILQRDYYSLYATLSGIKHGSQVVVHKQTKAEHDAKVQPLEAKRQELTSKRDAINREVLERGLARLEEYEQEWDREPIDRRLTTDEFPPVEAKFLRLRSLGQDNNPGNRNSFAIDEFEVWDTADVPRNVALASNGSVATGASRHIEDFPGAYGPHLAIDGELGERFLATSGTLTIEFPKPERIQKITFSSARNESEPGQPKFVFLSDYVIEISTDGEHWEELIDSSQRKPVNEAARNARLSRLSTTPEDQQQLAKLNRELAEVNRKLREIPPLPSIFIGVRDANLAEGPFHLFLGGSPQRPGDLVTPASLNVLDQFVPNYELETESPEHQRRAALADWIVHPENALPQRVLVNRIWHYHFGTGIVETPSDFGYMGAEPSHPQLLDFLAAHLLESEWRIKSLHRMIMLSKTYQQSSDNHPEAARVDADARLLWRFPPRRLSAEEIRDTMLSVAGVLNLQMGGPGFRLYHFMQDNVCTYEPLDVHGPETYRRAVYHQNARASVVDLMTEFDQPDCAFSTPRRSETTTPLQALTMLNHSFTFDIANELADRLRREAGEVPHDQIRHAWQLCYARDPSSDEFEECELFAQQHGVEALCRVLLNTSALIYVE</sequence>
<name>A0A5C5WZD0_9PLAN</name>
<dbReference type="SUPFAM" id="SSF49785">
    <property type="entry name" value="Galactose-binding domain-like"/>
    <property type="match status" value="1"/>
</dbReference>
<organism evidence="4 5">
    <name type="scientific">Thalassoglobus neptunius</name>
    <dbReference type="NCBI Taxonomy" id="1938619"/>
    <lineage>
        <taxon>Bacteria</taxon>
        <taxon>Pseudomonadati</taxon>
        <taxon>Planctomycetota</taxon>
        <taxon>Planctomycetia</taxon>
        <taxon>Planctomycetales</taxon>
        <taxon>Planctomycetaceae</taxon>
        <taxon>Thalassoglobus</taxon>
    </lineage>
</organism>
<comment type="caution">
    <text evidence="4">The sequence shown here is derived from an EMBL/GenBank/DDBJ whole genome shotgun (WGS) entry which is preliminary data.</text>
</comment>
<reference evidence="4 5" key="1">
    <citation type="submission" date="2019-02" db="EMBL/GenBank/DDBJ databases">
        <title>Deep-cultivation of Planctomycetes and their phenomic and genomic characterization uncovers novel biology.</title>
        <authorList>
            <person name="Wiegand S."/>
            <person name="Jogler M."/>
            <person name="Boedeker C."/>
            <person name="Pinto D."/>
            <person name="Vollmers J."/>
            <person name="Rivas-Marin E."/>
            <person name="Kohn T."/>
            <person name="Peeters S.H."/>
            <person name="Heuer A."/>
            <person name="Rast P."/>
            <person name="Oberbeckmann S."/>
            <person name="Bunk B."/>
            <person name="Jeske O."/>
            <person name="Meyerdierks A."/>
            <person name="Storesund J.E."/>
            <person name="Kallscheuer N."/>
            <person name="Luecker S."/>
            <person name="Lage O.M."/>
            <person name="Pohl T."/>
            <person name="Merkel B.J."/>
            <person name="Hornburger P."/>
            <person name="Mueller R.-W."/>
            <person name="Bruemmer F."/>
            <person name="Labrenz M."/>
            <person name="Spormann A.M."/>
            <person name="Op Den Camp H."/>
            <person name="Overmann J."/>
            <person name="Amann R."/>
            <person name="Jetten M.S.M."/>
            <person name="Mascher T."/>
            <person name="Medema M.H."/>
            <person name="Devos D.P."/>
            <person name="Kaster A.-K."/>
            <person name="Ovreas L."/>
            <person name="Rohde M."/>
            <person name="Galperin M.Y."/>
            <person name="Jogler C."/>
        </authorList>
    </citation>
    <scope>NUCLEOTIDE SEQUENCE [LARGE SCALE GENOMIC DNA]</scope>
    <source>
        <strain evidence="4 5">KOR42</strain>
    </source>
</reference>
<dbReference type="SUPFAM" id="SSF46626">
    <property type="entry name" value="Cytochrome c"/>
    <property type="match status" value="1"/>
</dbReference>
<evidence type="ECO:0000313" key="4">
    <source>
        <dbReference type="EMBL" id="TWT55282.1"/>
    </source>
</evidence>
<dbReference type="InterPro" id="IPR011444">
    <property type="entry name" value="DUF1549"/>
</dbReference>
<dbReference type="PANTHER" id="PTHR35889:SF3">
    <property type="entry name" value="F-BOX DOMAIN-CONTAINING PROTEIN"/>
    <property type="match status" value="1"/>
</dbReference>
<dbReference type="Pfam" id="PF07587">
    <property type="entry name" value="PSD1"/>
    <property type="match status" value="1"/>
</dbReference>
<dbReference type="InterPro" id="IPR008979">
    <property type="entry name" value="Galactose-bd-like_sf"/>
</dbReference>
<dbReference type="GO" id="GO:0020037">
    <property type="term" value="F:heme binding"/>
    <property type="evidence" value="ECO:0007669"/>
    <property type="project" value="InterPro"/>
</dbReference>
<dbReference type="Pfam" id="PF07583">
    <property type="entry name" value="PSCyt2"/>
    <property type="match status" value="1"/>
</dbReference>
<dbReference type="EMBL" id="SIHI01000005">
    <property type="protein sequence ID" value="TWT55282.1"/>
    <property type="molecule type" value="Genomic_DNA"/>
</dbReference>
<dbReference type="InterPro" id="IPR011429">
    <property type="entry name" value="Cyt_c_Planctomycete-type"/>
</dbReference>
<evidence type="ECO:0000259" key="2">
    <source>
        <dbReference type="Pfam" id="PF07587"/>
    </source>
</evidence>